<dbReference type="SUPFAM" id="SSF53155">
    <property type="entry name" value="Methylated DNA-protein cysteine methyltransferase domain"/>
    <property type="match status" value="1"/>
</dbReference>
<evidence type="ECO:0000256" key="13">
    <source>
        <dbReference type="PIRSR" id="PIRSR000409-1"/>
    </source>
</evidence>
<evidence type="ECO:0000256" key="12">
    <source>
        <dbReference type="ARBA" id="ARBA00049348"/>
    </source>
</evidence>
<dbReference type="FunFam" id="1.10.10.10:FF:000410">
    <property type="entry name" value="ADA regulatory protein, putative"/>
    <property type="match status" value="1"/>
</dbReference>
<comment type="catalytic activity">
    <reaction evidence="12">
        <text>a 6-O-methyl-2'-deoxyguanosine in DNA + L-cysteinyl-[protein] = S-methyl-L-cysteinyl-[protein] + a 2'-deoxyguanosine in DNA</text>
        <dbReference type="Rhea" id="RHEA:24000"/>
        <dbReference type="Rhea" id="RHEA-COMP:10131"/>
        <dbReference type="Rhea" id="RHEA-COMP:10132"/>
        <dbReference type="Rhea" id="RHEA-COMP:11367"/>
        <dbReference type="Rhea" id="RHEA-COMP:11368"/>
        <dbReference type="ChEBI" id="CHEBI:29950"/>
        <dbReference type="ChEBI" id="CHEBI:82612"/>
        <dbReference type="ChEBI" id="CHEBI:85445"/>
        <dbReference type="ChEBI" id="CHEBI:85448"/>
        <dbReference type="EC" id="2.1.1.63"/>
    </reaction>
</comment>
<keyword evidence="17" id="KW-1185">Reference proteome</keyword>
<sequence>MTDLDIMEQETGITDYATDDARWQAMLARDAAADGVFWYGVRTTGIYCRPSCPSRHALRPNVAFYACTADARAAGLRPCKRCHPDAASLAERQAAAIAAACRILESSAEPPALPDLAAAVGLSRAHFHRLFRAHTGVTPKAYAQQERACRVREQLAAGTSVTETLYEAGFNSSGRFYAAAPDMLGMTPDGYRKGAPGQQIRFGVGQCSLGAILVAATPLGVCSILLGEDPAALVADLQDRFARAELIGGDSQFEQWMAQVIGFVEAPQLGLDLPLDIRGTAFQQRVWQALREIPPGSTVSYTEIAARIASPKAVRAVAQACAANALAVAIPCHRVVRNDGALSGYRWGIARKQALIDLEKTLAERNATLAHATQATG</sequence>
<dbReference type="InterPro" id="IPR001497">
    <property type="entry name" value="MethylDNA_cys_MeTrfase_AS"/>
</dbReference>
<dbReference type="InterPro" id="IPR036631">
    <property type="entry name" value="MGMT_N_sf"/>
</dbReference>
<dbReference type="InterPro" id="IPR009057">
    <property type="entry name" value="Homeodomain-like_sf"/>
</dbReference>
<feature type="binding site" evidence="14">
    <location>
        <position position="52"/>
    </location>
    <ligand>
        <name>Zn(2+)</name>
        <dbReference type="ChEBI" id="CHEBI:29105"/>
    </ligand>
</feature>
<dbReference type="PATRIC" id="fig|857265.3.peg.1463"/>
<keyword evidence="7" id="KW-0805">Transcription regulation</keyword>
<keyword evidence="6 14" id="KW-0862">Zinc</keyword>
<dbReference type="PROSITE" id="PS01124">
    <property type="entry name" value="HTH_ARAC_FAMILY_2"/>
    <property type="match status" value="1"/>
</dbReference>
<dbReference type="NCBIfam" id="TIGR00589">
    <property type="entry name" value="ogt"/>
    <property type="match status" value="1"/>
</dbReference>
<dbReference type="GO" id="GO:0032259">
    <property type="term" value="P:methylation"/>
    <property type="evidence" value="ECO:0007669"/>
    <property type="project" value="UniProtKB-KW"/>
</dbReference>
<dbReference type="Pfam" id="PF02805">
    <property type="entry name" value="Ada_Zn_binding"/>
    <property type="match status" value="1"/>
</dbReference>
<evidence type="ECO:0000256" key="8">
    <source>
        <dbReference type="ARBA" id="ARBA00023125"/>
    </source>
</evidence>
<dbReference type="GO" id="GO:0008270">
    <property type="term" value="F:zinc ion binding"/>
    <property type="evidence" value="ECO:0007669"/>
    <property type="project" value="InterPro"/>
</dbReference>
<dbReference type="GO" id="GO:0006281">
    <property type="term" value="P:DNA repair"/>
    <property type="evidence" value="ECO:0007669"/>
    <property type="project" value="UniProtKB-KW"/>
</dbReference>
<keyword evidence="9" id="KW-0010">Activator</keyword>
<feature type="binding site" evidence="14">
    <location>
        <position position="79"/>
    </location>
    <ligand>
        <name>Zn(2+)</name>
        <dbReference type="ChEBI" id="CHEBI:29105"/>
    </ligand>
</feature>
<feature type="binding site" evidence="14">
    <location>
        <position position="82"/>
    </location>
    <ligand>
        <name>Zn(2+)</name>
        <dbReference type="ChEBI" id="CHEBI:29105"/>
    </ligand>
</feature>
<comment type="catalytic activity">
    <reaction evidence="1">
        <text>a 4-O-methyl-thymidine in DNA + L-cysteinyl-[protein] = a thymidine in DNA + S-methyl-L-cysteinyl-[protein]</text>
        <dbReference type="Rhea" id="RHEA:53428"/>
        <dbReference type="Rhea" id="RHEA-COMP:10131"/>
        <dbReference type="Rhea" id="RHEA-COMP:10132"/>
        <dbReference type="Rhea" id="RHEA-COMP:13555"/>
        <dbReference type="Rhea" id="RHEA-COMP:13556"/>
        <dbReference type="ChEBI" id="CHEBI:29950"/>
        <dbReference type="ChEBI" id="CHEBI:82612"/>
        <dbReference type="ChEBI" id="CHEBI:137386"/>
        <dbReference type="ChEBI" id="CHEBI:137387"/>
        <dbReference type="EC" id="2.1.1.63"/>
    </reaction>
</comment>
<evidence type="ECO:0000256" key="11">
    <source>
        <dbReference type="ARBA" id="ARBA00023204"/>
    </source>
</evidence>
<dbReference type="PIRSF" id="PIRSF000409">
    <property type="entry name" value="Ada"/>
    <property type="match status" value="1"/>
</dbReference>
<dbReference type="SUPFAM" id="SSF46767">
    <property type="entry name" value="Methylated DNA-protein cysteine methyltransferase, C-terminal domain"/>
    <property type="match status" value="1"/>
</dbReference>
<keyword evidence="11" id="KW-0234">DNA repair</keyword>
<dbReference type="Pfam" id="PF12833">
    <property type="entry name" value="HTH_18"/>
    <property type="match status" value="1"/>
</dbReference>
<dbReference type="InterPro" id="IPR018062">
    <property type="entry name" value="HTH_AraC-typ_CS"/>
</dbReference>
<dbReference type="CDD" id="cd06445">
    <property type="entry name" value="ATase"/>
    <property type="match status" value="1"/>
</dbReference>
<dbReference type="InterPro" id="IPR004026">
    <property type="entry name" value="Ada_DNA_repair_Zn-bd"/>
</dbReference>
<dbReference type="Gene3D" id="3.40.10.10">
    <property type="entry name" value="DNA Methylphosphotriester Repair Domain"/>
    <property type="match status" value="1"/>
</dbReference>
<dbReference type="SUPFAM" id="SSF46689">
    <property type="entry name" value="Homeodomain-like"/>
    <property type="match status" value="1"/>
</dbReference>
<dbReference type="GO" id="GO:0043565">
    <property type="term" value="F:sequence-specific DNA binding"/>
    <property type="evidence" value="ECO:0007669"/>
    <property type="project" value="InterPro"/>
</dbReference>
<comment type="caution">
    <text evidence="16">The sequence shown here is derived from an EMBL/GenBank/DDBJ whole genome shotgun (WGS) entry which is preliminary data.</text>
</comment>
<feature type="active site" description="Nucleophile; methyl group acceptor from methylphosphotriester" evidence="13">
    <location>
        <position position="48"/>
    </location>
</feature>
<evidence type="ECO:0000256" key="6">
    <source>
        <dbReference type="ARBA" id="ARBA00022833"/>
    </source>
</evidence>
<dbReference type="InterPro" id="IPR014048">
    <property type="entry name" value="MethylDNA_cys_MeTrfase_DNA-bd"/>
</dbReference>
<keyword evidence="4 14" id="KW-0479">Metal-binding</keyword>
<feature type="domain" description="HTH araC/xylS-type" evidence="15">
    <location>
        <begin position="97"/>
        <end position="194"/>
    </location>
</feature>
<dbReference type="Gene3D" id="1.10.10.10">
    <property type="entry name" value="Winged helix-like DNA-binding domain superfamily/Winged helix DNA-binding domain"/>
    <property type="match status" value="1"/>
</dbReference>
<evidence type="ECO:0000256" key="4">
    <source>
        <dbReference type="ARBA" id="ARBA00022723"/>
    </source>
</evidence>
<evidence type="ECO:0000256" key="7">
    <source>
        <dbReference type="ARBA" id="ARBA00023015"/>
    </source>
</evidence>
<dbReference type="InterPro" id="IPR036217">
    <property type="entry name" value="MethylDNA_cys_MeTrfase_DNAb"/>
</dbReference>
<keyword evidence="10" id="KW-0804">Transcription</keyword>
<dbReference type="PROSITE" id="PS00374">
    <property type="entry name" value="MGMT"/>
    <property type="match status" value="1"/>
</dbReference>
<feature type="binding site" evidence="14">
    <location>
        <position position="48"/>
    </location>
    <ligand>
        <name>Zn(2+)</name>
        <dbReference type="ChEBI" id="CHEBI:29105"/>
    </ligand>
</feature>
<name>A0A0N0GPN4_9NEIS</name>
<evidence type="ECO:0000256" key="9">
    <source>
        <dbReference type="ARBA" id="ARBA00023159"/>
    </source>
</evidence>
<dbReference type="InterPro" id="IPR016221">
    <property type="entry name" value="Bifunct_regulatory_prot_Ada"/>
</dbReference>
<organism evidence="16 17">
    <name type="scientific">Amantichitinum ursilacus</name>
    <dbReference type="NCBI Taxonomy" id="857265"/>
    <lineage>
        <taxon>Bacteria</taxon>
        <taxon>Pseudomonadati</taxon>
        <taxon>Pseudomonadota</taxon>
        <taxon>Betaproteobacteria</taxon>
        <taxon>Neisseriales</taxon>
        <taxon>Chitinibacteraceae</taxon>
        <taxon>Amantichitinum</taxon>
    </lineage>
</organism>
<dbReference type="SMART" id="SM00342">
    <property type="entry name" value="HTH_ARAC"/>
    <property type="match status" value="1"/>
</dbReference>
<feature type="active site" description="Nucleophile; methyl group acceptor from either O6-methylguanine or O4-methylthymine" evidence="13">
    <location>
        <position position="332"/>
    </location>
</feature>
<dbReference type="Proteomes" id="UP000037939">
    <property type="component" value="Unassembled WGS sequence"/>
</dbReference>
<dbReference type="RefSeq" id="WP_053937111.1">
    <property type="nucleotide sequence ID" value="NZ_LAQT01000004.1"/>
</dbReference>
<dbReference type="AlphaFoldDB" id="A0A0N0GPN4"/>
<dbReference type="PANTHER" id="PTHR10815:SF14">
    <property type="entry name" value="BIFUNCTIONAL TRANSCRIPTIONAL ACTIVATOR_DNA REPAIR ENZYME ADA"/>
    <property type="match status" value="1"/>
</dbReference>
<reference evidence="16 17" key="1">
    <citation type="submission" date="2015-07" db="EMBL/GenBank/DDBJ databases">
        <title>Draft genome sequence of the Amantichitinum ursilacus IGB-41, a new chitin-degrading bacterium.</title>
        <authorList>
            <person name="Kirstahler P."/>
            <person name="Guenther M."/>
            <person name="Grumaz C."/>
            <person name="Rupp S."/>
            <person name="Zibek S."/>
            <person name="Sohn K."/>
        </authorList>
    </citation>
    <scope>NUCLEOTIDE SEQUENCE [LARGE SCALE GENOMIC DNA]</scope>
    <source>
        <strain evidence="16 17">IGB-41</strain>
    </source>
</reference>
<keyword evidence="2" id="KW-0489">Methyltransferase</keyword>
<evidence type="ECO:0000259" key="15">
    <source>
        <dbReference type="PROSITE" id="PS01124"/>
    </source>
</evidence>
<dbReference type="Pfam" id="PF01035">
    <property type="entry name" value="DNA_binding_1"/>
    <property type="match status" value="1"/>
</dbReference>
<dbReference type="GO" id="GO:0003700">
    <property type="term" value="F:DNA-binding transcription factor activity"/>
    <property type="evidence" value="ECO:0007669"/>
    <property type="project" value="InterPro"/>
</dbReference>
<evidence type="ECO:0000256" key="10">
    <source>
        <dbReference type="ARBA" id="ARBA00023163"/>
    </source>
</evidence>
<evidence type="ECO:0000256" key="3">
    <source>
        <dbReference type="ARBA" id="ARBA00022679"/>
    </source>
</evidence>
<dbReference type="SUPFAM" id="SSF57884">
    <property type="entry name" value="Ada DNA repair protein, N-terminal domain (N-Ada 10)"/>
    <property type="match status" value="1"/>
</dbReference>
<evidence type="ECO:0000256" key="14">
    <source>
        <dbReference type="PIRSR" id="PIRSR000409-3"/>
    </source>
</evidence>
<dbReference type="InterPro" id="IPR035451">
    <property type="entry name" value="Ada-like_dom_sf"/>
</dbReference>
<dbReference type="Gene3D" id="3.30.160.70">
    <property type="entry name" value="Methylated DNA-protein cysteine methyltransferase domain"/>
    <property type="match status" value="1"/>
</dbReference>
<keyword evidence="8" id="KW-0238">DNA-binding</keyword>
<dbReference type="InterPro" id="IPR036388">
    <property type="entry name" value="WH-like_DNA-bd_sf"/>
</dbReference>
<comment type="cofactor">
    <cofactor evidence="14">
        <name>Zn(2+)</name>
        <dbReference type="ChEBI" id="CHEBI:29105"/>
    </cofactor>
    <text evidence="14">Binds 1 zinc ion per subunit.</text>
</comment>
<dbReference type="EMBL" id="LAQT01000004">
    <property type="protein sequence ID" value="KPC53874.1"/>
    <property type="molecule type" value="Genomic_DNA"/>
</dbReference>
<evidence type="ECO:0000313" key="17">
    <source>
        <dbReference type="Proteomes" id="UP000037939"/>
    </source>
</evidence>
<dbReference type="STRING" id="857265.WG78_07120"/>
<accession>A0A0N0GPN4</accession>
<keyword evidence="3" id="KW-0808">Transferase</keyword>
<dbReference type="NCBIfam" id="NF011964">
    <property type="entry name" value="PRK15435.1"/>
    <property type="match status" value="1"/>
</dbReference>
<evidence type="ECO:0000256" key="1">
    <source>
        <dbReference type="ARBA" id="ARBA00001286"/>
    </source>
</evidence>
<dbReference type="Gene3D" id="1.10.10.60">
    <property type="entry name" value="Homeodomain-like"/>
    <property type="match status" value="1"/>
</dbReference>
<evidence type="ECO:0000256" key="5">
    <source>
        <dbReference type="ARBA" id="ARBA00022763"/>
    </source>
</evidence>
<protein>
    <submittedName>
        <fullName evidence="16">Bifunctional transcriptional activator/DNA repair enzyme Ada</fullName>
    </submittedName>
</protein>
<dbReference type="PANTHER" id="PTHR10815">
    <property type="entry name" value="METHYLATED-DNA--PROTEIN-CYSTEINE METHYLTRANSFERASE"/>
    <property type="match status" value="1"/>
</dbReference>
<gene>
    <name evidence="16" type="primary">ada</name>
    <name evidence="16" type="ORF">WG78_07120</name>
</gene>
<dbReference type="InterPro" id="IPR018060">
    <property type="entry name" value="HTH_AraC"/>
</dbReference>
<keyword evidence="5" id="KW-0227">DNA damage</keyword>
<evidence type="ECO:0000313" key="16">
    <source>
        <dbReference type="EMBL" id="KPC53874.1"/>
    </source>
</evidence>
<dbReference type="GO" id="GO:0003908">
    <property type="term" value="F:methylated-DNA-[protein]-cysteine S-methyltransferase activity"/>
    <property type="evidence" value="ECO:0007669"/>
    <property type="project" value="UniProtKB-EC"/>
</dbReference>
<evidence type="ECO:0000256" key="2">
    <source>
        <dbReference type="ARBA" id="ARBA00022603"/>
    </source>
</evidence>
<dbReference type="PROSITE" id="PS00041">
    <property type="entry name" value="HTH_ARAC_FAMILY_1"/>
    <property type="match status" value="1"/>
</dbReference>
<proteinExistence type="predicted"/>